<name>A0AAT9GJ20_9BACT</name>
<feature type="domain" description="ASPIC/UnbV" evidence="2">
    <location>
        <begin position="499"/>
        <end position="562"/>
    </location>
</feature>
<evidence type="ECO:0000256" key="1">
    <source>
        <dbReference type="ARBA" id="ARBA00022729"/>
    </source>
</evidence>
<dbReference type="InterPro" id="IPR027039">
    <property type="entry name" value="Crtac1"/>
</dbReference>
<dbReference type="Pfam" id="PF13517">
    <property type="entry name" value="FG-GAP_3"/>
    <property type="match status" value="4"/>
</dbReference>
<dbReference type="InterPro" id="IPR028994">
    <property type="entry name" value="Integrin_alpha_N"/>
</dbReference>
<dbReference type="InterPro" id="IPR011519">
    <property type="entry name" value="UnbV_ASPIC"/>
</dbReference>
<dbReference type="AlphaFoldDB" id="A0AAT9GJ20"/>
<proteinExistence type="predicted"/>
<protein>
    <submittedName>
        <fullName evidence="3">VCBS repeat-containing protein</fullName>
    </submittedName>
</protein>
<evidence type="ECO:0000313" key="3">
    <source>
        <dbReference type="EMBL" id="BFG70587.1"/>
    </source>
</evidence>
<dbReference type="RefSeq" id="WP_353548230.1">
    <property type="nucleotide sequence ID" value="NZ_AP029612.1"/>
</dbReference>
<gene>
    <name evidence="3" type="ORF">KACHI17_14680</name>
</gene>
<dbReference type="Pfam" id="PF07593">
    <property type="entry name" value="UnbV_ASPIC"/>
    <property type="match status" value="1"/>
</dbReference>
<dbReference type="SUPFAM" id="SSF69318">
    <property type="entry name" value="Integrin alpha N-terminal domain"/>
    <property type="match status" value="3"/>
</dbReference>
<sequence length="1083" mass="120923">MSDSNINFKNTLTESESFNVFKYRNFYNGGGVATGDLNNDGLPEVFFTANQSSNKLYLNKGDFKFEDITTKAGITYNNEWSTGVVFVDINADGWLDIYVCNAGNMLNKALRKNKLYINNKNLTFTEKAAEYGLDNDGYTTHASFFDYDLDGDLDCFLVNNSPIPVNSLNYANMRSIPDAEAPYAEFLKGGGDHLLRNDNHKFTDVTKEAGIYGSIISFGLGVTVGDVNLDGYPDVYVSNDFFEKDYLYINQQNGTFKDEIENRTQHISFSSMGADLQDINNDGKPDIFTTDMLPGDDYRLKTNTSFENYDVFKLKQDQGFYNQYTQNALQVNNGEGRFLETGFFSGVAASDWSWGALMFDADNDGLSDILVCNGIYRDVTDQDFIDFFANDVVNQMVLKGKKEEVNTVIDKMPSVPIPNKAFKNLGNLKFKDAEQEWGLDQPTFSNGASYADLDNDGDLDLIINNVNQEALVYRNTSNDDSANKYIALQLHYKDNNPFAIGSKIKVFAGDQLITRELIPSKGFQSSIEYKQTIGIGKNRIDSIQIQWPNNTIYTFTNAAVNSLQHIHYDSAKVRPWQPQQAVVNETLLSLSALSFDAHKEDEHIDFYQERNIPFMLSKQGPKTAVADVNKDGLEDLFIGGAVGQPSQLYLQTSQGFLKKKIPDFEKFTFNDVTAALFFDADQDGDMDLFTGGGGNFVPASSEKYQHQLYMNDGAGNFVLQSGTFPLSHTNAGIAVALDYDSDGKTDLFIGSRSEPQNYGISPKSYLYHNDGGGKFTDVTGKAAPFMDQLGMVTDAAWVDIDSDNKNELIITGEWMSPKIFTFSNGTFQERSTGLEKELGWWQSLSVGDLNGDGHLDLVLGNIGQNFYMRPTSEEPVSLWIKDFDQNATIDKIFSHSIQKKDVPVFLKKDITDQIPSLKKSNLKHSDFADKTIEQIFKDGLKDVKRLTVNNAANSIAINNGKGQFKLMTLPYMVQLSSVHASVITDLNQDGKNDIVLAGNFFDLLPQFCSVDASYGHVLINKGNNVFEPQTASVSGLSVKGQVRDISMIQQKNRNIILFARNNDTPVCYYINHQSDKKQVPQVK</sequence>
<organism evidence="3">
    <name type="scientific">Sediminibacterium sp. KACHI17</name>
    <dbReference type="NCBI Taxonomy" id="1751071"/>
    <lineage>
        <taxon>Bacteria</taxon>
        <taxon>Pseudomonadati</taxon>
        <taxon>Bacteroidota</taxon>
        <taxon>Chitinophagia</taxon>
        <taxon>Chitinophagales</taxon>
        <taxon>Chitinophagaceae</taxon>
        <taxon>Sediminibacterium</taxon>
    </lineage>
</organism>
<dbReference type="PANTHER" id="PTHR16026:SF0">
    <property type="entry name" value="CARTILAGE ACIDIC PROTEIN 1"/>
    <property type="match status" value="1"/>
</dbReference>
<accession>A0AAT9GJ20</accession>
<reference evidence="3" key="1">
    <citation type="submission" date="2024-02" db="EMBL/GenBank/DDBJ databases">
        <title>Sediminibacterium planktonica sp. nov. and Sediminibacterium longus sp. nov., isolated from surface lake and river water.</title>
        <authorList>
            <person name="Watanabe K."/>
            <person name="Takemine S."/>
            <person name="Ishii Y."/>
            <person name="Ogata Y."/>
            <person name="Shindo C."/>
            <person name="Suda W."/>
        </authorList>
    </citation>
    <scope>NUCLEOTIDE SEQUENCE</scope>
    <source>
        <strain evidence="3">KACHI17</strain>
    </source>
</reference>
<keyword evidence="1" id="KW-0732">Signal</keyword>
<dbReference type="Gene3D" id="2.130.10.130">
    <property type="entry name" value="Integrin alpha, N-terminal"/>
    <property type="match status" value="3"/>
</dbReference>
<dbReference type="InterPro" id="IPR013517">
    <property type="entry name" value="FG-GAP"/>
</dbReference>
<evidence type="ECO:0000259" key="2">
    <source>
        <dbReference type="Pfam" id="PF07593"/>
    </source>
</evidence>
<dbReference type="PANTHER" id="PTHR16026">
    <property type="entry name" value="CARTILAGE ACIDIC PROTEIN 1"/>
    <property type="match status" value="1"/>
</dbReference>
<dbReference type="EMBL" id="AP029612">
    <property type="protein sequence ID" value="BFG70587.1"/>
    <property type="molecule type" value="Genomic_DNA"/>
</dbReference>